<dbReference type="KEGG" id="psyo:PB01_08035"/>
<dbReference type="EMBL" id="CP031223">
    <property type="protein sequence ID" value="QFF98784.1"/>
    <property type="molecule type" value="Genomic_DNA"/>
</dbReference>
<dbReference type="OrthoDB" id="2454082at2"/>
<dbReference type="Proteomes" id="UP000325517">
    <property type="component" value="Chromosome"/>
</dbReference>
<dbReference type="InterPro" id="IPR013324">
    <property type="entry name" value="RNA_pol_sigma_r3/r4-like"/>
</dbReference>
<dbReference type="AlphaFoldDB" id="A0A5J6SPT7"/>
<dbReference type="Gene3D" id="1.20.140.160">
    <property type="match status" value="1"/>
</dbReference>
<sequence length="124" mass="15139">MSLWLGDYLKLRNEIHYLEFKLTDNQLSSEEYEETKIQLNDRLQREGEFKIILNNFEDVENRILKLKYIEGMTLDKIAMEIGYSPNYIRNQHAKIMVVLSKFEKFYMELELFKKNFPYKKRNEV</sequence>
<dbReference type="SUPFAM" id="SSF88659">
    <property type="entry name" value="Sigma3 and sigma4 domains of RNA polymerase sigma factors"/>
    <property type="match status" value="1"/>
</dbReference>
<evidence type="ECO:0000313" key="2">
    <source>
        <dbReference type="Proteomes" id="UP000325517"/>
    </source>
</evidence>
<accession>A0A5J6SPT7</accession>
<keyword evidence="2" id="KW-1185">Reference proteome</keyword>
<reference evidence="1 2" key="1">
    <citation type="submission" date="2018-07" db="EMBL/GenBank/DDBJ databases">
        <title>Complete genome sequence of Psychrobacillus sp. PB01, isolated from iceberg, and comparative genome analysis of Psychrobacillus strains.</title>
        <authorList>
            <person name="Lee P.C."/>
        </authorList>
    </citation>
    <scope>NUCLEOTIDE SEQUENCE [LARGE SCALE GENOMIC DNA]</scope>
    <source>
        <strain evidence="1 2">PB01</strain>
    </source>
</reference>
<gene>
    <name evidence="1" type="ORF">PB01_08035</name>
</gene>
<name>A0A5J6SPT7_9BACI</name>
<organism evidence="1 2">
    <name type="scientific">Psychrobacillus glaciei</name>
    <dbReference type="NCBI Taxonomy" id="2283160"/>
    <lineage>
        <taxon>Bacteria</taxon>
        <taxon>Bacillati</taxon>
        <taxon>Bacillota</taxon>
        <taxon>Bacilli</taxon>
        <taxon>Bacillales</taxon>
        <taxon>Bacillaceae</taxon>
        <taxon>Psychrobacillus</taxon>
    </lineage>
</organism>
<dbReference type="RefSeq" id="WP_151699720.1">
    <property type="nucleotide sequence ID" value="NZ_CP031223.1"/>
</dbReference>
<proteinExistence type="predicted"/>
<protein>
    <submittedName>
        <fullName evidence="1">Uncharacterized protein</fullName>
    </submittedName>
</protein>
<evidence type="ECO:0000313" key="1">
    <source>
        <dbReference type="EMBL" id="QFF98784.1"/>
    </source>
</evidence>